<keyword evidence="6" id="KW-0732">Signal</keyword>
<keyword evidence="3" id="KW-0575">Peroxidase</keyword>
<dbReference type="InterPro" id="IPR037120">
    <property type="entry name" value="Haem_peroxidase_sf_animal"/>
</dbReference>
<dbReference type="PROSITE" id="PS50292">
    <property type="entry name" value="PEROXIDASE_3"/>
    <property type="match status" value="1"/>
</dbReference>
<keyword evidence="9" id="KW-1015">Disulfide bond</keyword>
<evidence type="ECO:0000256" key="5">
    <source>
        <dbReference type="ARBA" id="ARBA00022723"/>
    </source>
</evidence>
<dbReference type="GO" id="GO:0006979">
    <property type="term" value="P:response to oxidative stress"/>
    <property type="evidence" value="ECO:0007669"/>
    <property type="project" value="InterPro"/>
</dbReference>
<dbReference type="AlphaFoldDB" id="A0A182NL20"/>
<feature type="region of interest" description="Disordered" evidence="12">
    <location>
        <begin position="814"/>
        <end position="854"/>
    </location>
</feature>
<dbReference type="Proteomes" id="UP000075884">
    <property type="component" value="Unassembled WGS sequence"/>
</dbReference>
<dbReference type="GO" id="GO:0005576">
    <property type="term" value="C:extracellular region"/>
    <property type="evidence" value="ECO:0007669"/>
    <property type="project" value="UniProtKB-SubCell"/>
</dbReference>
<evidence type="ECO:0000256" key="4">
    <source>
        <dbReference type="ARBA" id="ARBA00022617"/>
    </source>
</evidence>
<feature type="binding site" description="axial binding residue" evidence="11">
    <location>
        <position position="540"/>
    </location>
    <ligand>
        <name>heme b</name>
        <dbReference type="ChEBI" id="CHEBI:60344"/>
    </ligand>
    <ligandPart>
        <name>Fe</name>
        <dbReference type="ChEBI" id="CHEBI:18248"/>
    </ligandPart>
</feature>
<evidence type="ECO:0000256" key="13">
    <source>
        <dbReference type="SAM" id="Phobius"/>
    </source>
</evidence>
<keyword evidence="8 11" id="KW-0408">Iron</keyword>
<dbReference type="InterPro" id="IPR019791">
    <property type="entry name" value="Haem_peroxidase_animal"/>
</dbReference>
<evidence type="ECO:0000256" key="9">
    <source>
        <dbReference type="ARBA" id="ARBA00023157"/>
    </source>
</evidence>
<dbReference type="GO" id="GO:0004601">
    <property type="term" value="F:peroxidase activity"/>
    <property type="evidence" value="ECO:0007669"/>
    <property type="project" value="UniProtKB-KW"/>
</dbReference>
<dbReference type="SUPFAM" id="SSF48113">
    <property type="entry name" value="Heme-dependent peroxidases"/>
    <property type="match status" value="1"/>
</dbReference>
<reference evidence="14" key="2">
    <citation type="submission" date="2020-05" db="UniProtKB">
        <authorList>
            <consortium name="EnsemblMetazoa"/>
        </authorList>
    </citation>
    <scope>IDENTIFICATION</scope>
    <source>
        <strain evidence="14">WRAIR2</strain>
    </source>
</reference>
<evidence type="ECO:0000313" key="14">
    <source>
        <dbReference type="EnsemblMetazoa" id="ADIR008350-PB"/>
    </source>
</evidence>
<dbReference type="VEuPathDB" id="VectorBase:ADIR008350"/>
<name>A0A182NL20_9DIPT</name>
<feature type="compositionally biased region" description="Low complexity" evidence="12">
    <location>
        <begin position="829"/>
        <end position="854"/>
    </location>
</feature>
<evidence type="ECO:0000256" key="8">
    <source>
        <dbReference type="ARBA" id="ARBA00023004"/>
    </source>
</evidence>
<evidence type="ECO:0000313" key="15">
    <source>
        <dbReference type="Proteomes" id="UP000075884"/>
    </source>
</evidence>
<comment type="subcellular location">
    <subcellularLocation>
        <location evidence="1">Secreted</location>
    </subcellularLocation>
</comment>
<sequence length="854" mass="94088">MVMVDERTPLTSGDLSGPVPLASGPSGTVHHLKSHESLRERQVRTFQCWICSAIMGAFALAIVISISYIIFGDATKPPLDGANTTAADFPELLNLISFPLHDEPAPQWNGTEASEDAMAAAVAEGEKALGDKELLEETLSSPPVNSPSFRHQKSVGATVAARLAAKVGFVEDRATRALVRRLGVRRRGSVGRGPSMTLPRVHRPTRCDFNARYRTANGTCNNKEHPVEYGVAMIPFRRQVNPDYADGVSAPRGSVDGSELPSARQVSLEIHRPSYHNDPNFSVMLAVWGQFLDHDITSTALNQGVNGKPIECCDPGQPQHPECFPVPLGPGDPYYHQYNVTCMNFVRSVPAPTGHFGPRQQLNQATAFIDGSVVYGSDDERMRTLRTGAGGRLRMLRTPDGRDLLPVSTDPLDGCNEQEMNAAGKYCFESGDARANENLHLTSMHLIWARHHNNLTEGLARVNPHWDDERLFQEARRILAAQMQHITYAEFVPVIVGNETAGRMGLLPVPAGRPSDDPYNATVDASIANVFAGAAFRFAHTLLPGLMKQTRNPAASTSGVELHRMLFNPYSLYARDGLDNALGGAMSTSLAKYDQYFSTELTEKLFEKADEHLLHNHPCGLDLVSLNIQRGRDHGLPAYPRWRRHCHLTPADSWSELERIVDPASFQQMKSIYREPANVDVYSGALSEPPVKDGIVGPLLTCLIADQFLRLKQGDSFWYERRIGPQRFTEDQLRQIYQTKLSGVICRNSDNIAQSPVYLMKRTDSQTNPETDCQRLDTFDFEPFREDARQDHQHRAAAIATDRMKVLVMEPKPTTGAAPVESASDDLTTTEAVAETTTTTTGDAGPVTTVPVPQ</sequence>
<dbReference type="PRINTS" id="PR00457">
    <property type="entry name" value="ANPEROXIDASE"/>
</dbReference>
<keyword evidence="13" id="KW-0472">Membrane</keyword>
<dbReference type="STRING" id="7168.A0A182NL20"/>
<keyword evidence="7" id="KW-0560">Oxidoreductase</keyword>
<evidence type="ECO:0000256" key="7">
    <source>
        <dbReference type="ARBA" id="ARBA00023002"/>
    </source>
</evidence>
<evidence type="ECO:0000256" key="2">
    <source>
        <dbReference type="ARBA" id="ARBA00022525"/>
    </source>
</evidence>
<dbReference type="EnsemblMetazoa" id="ADIR008350-RB">
    <property type="protein sequence ID" value="ADIR008350-PB"/>
    <property type="gene ID" value="ADIR008350"/>
</dbReference>
<keyword evidence="13" id="KW-1133">Transmembrane helix</keyword>
<reference evidence="15" key="1">
    <citation type="submission" date="2013-03" db="EMBL/GenBank/DDBJ databases">
        <title>The Genome Sequence of Anopheles dirus WRAIR2.</title>
        <authorList>
            <consortium name="The Broad Institute Genomics Platform"/>
            <person name="Neafsey D.E."/>
            <person name="Walton C."/>
            <person name="Walker B."/>
            <person name="Young S.K."/>
            <person name="Zeng Q."/>
            <person name="Gargeya S."/>
            <person name="Fitzgerald M."/>
            <person name="Haas B."/>
            <person name="Abouelleil A."/>
            <person name="Allen A.W."/>
            <person name="Alvarado L."/>
            <person name="Arachchi H.M."/>
            <person name="Berlin A.M."/>
            <person name="Chapman S.B."/>
            <person name="Gainer-Dewar J."/>
            <person name="Goldberg J."/>
            <person name="Griggs A."/>
            <person name="Gujja S."/>
            <person name="Hansen M."/>
            <person name="Howarth C."/>
            <person name="Imamovic A."/>
            <person name="Ireland A."/>
            <person name="Larimer J."/>
            <person name="McCowan C."/>
            <person name="Murphy C."/>
            <person name="Pearson M."/>
            <person name="Poon T.W."/>
            <person name="Priest M."/>
            <person name="Roberts A."/>
            <person name="Saif S."/>
            <person name="Shea T."/>
            <person name="Sisk P."/>
            <person name="Sykes S."/>
            <person name="Wortman J."/>
            <person name="Nusbaum C."/>
            <person name="Birren B."/>
        </authorList>
    </citation>
    <scope>NUCLEOTIDE SEQUENCE [LARGE SCALE GENOMIC DNA]</scope>
    <source>
        <strain evidence="15">WRAIR2</strain>
    </source>
</reference>
<organism evidence="14 15">
    <name type="scientific">Anopheles dirus</name>
    <dbReference type="NCBI Taxonomy" id="7168"/>
    <lineage>
        <taxon>Eukaryota</taxon>
        <taxon>Metazoa</taxon>
        <taxon>Ecdysozoa</taxon>
        <taxon>Arthropoda</taxon>
        <taxon>Hexapoda</taxon>
        <taxon>Insecta</taxon>
        <taxon>Pterygota</taxon>
        <taxon>Neoptera</taxon>
        <taxon>Endopterygota</taxon>
        <taxon>Diptera</taxon>
        <taxon>Nematocera</taxon>
        <taxon>Culicoidea</taxon>
        <taxon>Culicidae</taxon>
        <taxon>Anophelinae</taxon>
        <taxon>Anopheles</taxon>
    </lineage>
</organism>
<dbReference type="PANTHER" id="PTHR11475:SF141">
    <property type="entry name" value="CARDINAL"/>
    <property type="match status" value="1"/>
</dbReference>
<dbReference type="Gene3D" id="1.10.640.10">
    <property type="entry name" value="Haem peroxidase domain superfamily, animal type"/>
    <property type="match status" value="1"/>
</dbReference>
<evidence type="ECO:0000256" key="6">
    <source>
        <dbReference type="ARBA" id="ARBA00022729"/>
    </source>
</evidence>
<keyword evidence="2" id="KW-0964">Secreted</keyword>
<keyword evidence="4 11" id="KW-0349">Heme</keyword>
<protein>
    <submittedName>
        <fullName evidence="14">Uncharacterized protein</fullName>
    </submittedName>
</protein>
<dbReference type="Pfam" id="PF03098">
    <property type="entry name" value="An_peroxidase"/>
    <property type="match status" value="1"/>
</dbReference>
<keyword evidence="13" id="KW-0812">Transmembrane</keyword>
<dbReference type="CDD" id="cd09823">
    <property type="entry name" value="peroxinectin_like"/>
    <property type="match status" value="1"/>
</dbReference>
<accession>A0A182NL20</accession>
<keyword evidence="5 11" id="KW-0479">Metal-binding</keyword>
<feature type="region of interest" description="Disordered" evidence="12">
    <location>
        <begin position="1"/>
        <end position="21"/>
    </location>
</feature>
<dbReference type="InterPro" id="IPR010255">
    <property type="entry name" value="Haem_peroxidase_sf"/>
</dbReference>
<keyword evidence="15" id="KW-1185">Reference proteome</keyword>
<feature type="transmembrane region" description="Helical" evidence="13">
    <location>
        <begin position="48"/>
        <end position="71"/>
    </location>
</feature>
<evidence type="ECO:0000256" key="12">
    <source>
        <dbReference type="SAM" id="MobiDB-lite"/>
    </source>
</evidence>
<keyword evidence="10" id="KW-0325">Glycoprotein</keyword>
<evidence type="ECO:0000256" key="10">
    <source>
        <dbReference type="ARBA" id="ARBA00023180"/>
    </source>
</evidence>
<evidence type="ECO:0000256" key="1">
    <source>
        <dbReference type="ARBA" id="ARBA00004613"/>
    </source>
</evidence>
<dbReference type="GO" id="GO:0022412">
    <property type="term" value="P:cellular process involved in reproduction in multicellular organism"/>
    <property type="evidence" value="ECO:0007669"/>
    <property type="project" value="UniProtKB-ARBA"/>
</dbReference>
<proteinExistence type="predicted"/>
<dbReference type="EnsemblMetazoa" id="ADIR008350-RA">
    <property type="protein sequence ID" value="ADIR008350-PA"/>
    <property type="gene ID" value="ADIR008350"/>
</dbReference>
<evidence type="ECO:0000256" key="3">
    <source>
        <dbReference type="ARBA" id="ARBA00022559"/>
    </source>
</evidence>
<dbReference type="GO" id="GO:0046872">
    <property type="term" value="F:metal ion binding"/>
    <property type="evidence" value="ECO:0007669"/>
    <property type="project" value="UniProtKB-KW"/>
</dbReference>
<evidence type="ECO:0000256" key="11">
    <source>
        <dbReference type="PIRSR" id="PIRSR619791-2"/>
    </source>
</evidence>
<dbReference type="GO" id="GO:0020037">
    <property type="term" value="F:heme binding"/>
    <property type="evidence" value="ECO:0007669"/>
    <property type="project" value="InterPro"/>
</dbReference>
<dbReference type="FunFam" id="1.10.640.10:FF:000003">
    <property type="entry name" value="chorion peroxidase"/>
    <property type="match status" value="1"/>
</dbReference>
<dbReference type="PANTHER" id="PTHR11475">
    <property type="entry name" value="OXIDASE/PEROXIDASE"/>
    <property type="match status" value="1"/>
</dbReference>